<dbReference type="InterPro" id="IPR003658">
    <property type="entry name" value="Anti-sigma_ant"/>
</dbReference>
<name>A0A1Q4V7J4_9ACTN</name>
<dbReference type="EMBL" id="LFBV01000003">
    <property type="protein sequence ID" value="OKH93813.1"/>
    <property type="molecule type" value="Genomic_DNA"/>
</dbReference>
<dbReference type="InterPro" id="IPR036513">
    <property type="entry name" value="STAS_dom_sf"/>
</dbReference>
<feature type="region of interest" description="Disordered" evidence="3">
    <location>
        <begin position="1"/>
        <end position="26"/>
    </location>
</feature>
<evidence type="ECO:0000256" key="1">
    <source>
        <dbReference type="ARBA" id="ARBA00009013"/>
    </source>
</evidence>
<comment type="caution">
    <text evidence="5">The sequence shown here is derived from an EMBL/GenBank/DDBJ whole genome shotgun (WGS) entry which is preliminary data.</text>
</comment>
<evidence type="ECO:0000256" key="2">
    <source>
        <dbReference type="RuleBase" id="RU003749"/>
    </source>
</evidence>
<sequence length="125" mass="13215">MSHSHPHTRYPIPGGKKSVQHEQKGASQPIVIRVTGELDMDRAQALRVDLGEAIEAAPGSAAVTVDLSGLTFCDSSGLNVLLGARLHAQEAGHVLRLAGPPRQVLNLLEMTGAIALFPIDRTPPT</sequence>
<proteinExistence type="inferred from homology"/>
<protein>
    <recommendedName>
        <fullName evidence="2">Anti-sigma factor antagonist</fullName>
    </recommendedName>
</protein>
<gene>
    <name evidence="5" type="ORF">AB852_13885</name>
</gene>
<dbReference type="PROSITE" id="PS50801">
    <property type="entry name" value="STAS"/>
    <property type="match status" value="1"/>
</dbReference>
<dbReference type="Pfam" id="PF13466">
    <property type="entry name" value="STAS_2"/>
    <property type="match status" value="1"/>
</dbReference>
<accession>A0A1Q4V7J4</accession>
<evidence type="ECO:0000313" key="5">
    <source>
        <dbReference type="EMBL" id="OKH93813.1"/>
    </source>
</evidence>
<dbReference type="NCBIfam" id="TIGR00377">
    <property type="entry name" value="ant_ant_sig"/>
    <property type="match status" value="1"/>
</dbReference>
<keyword evidence="6" id="KW-1185">Reference proteome</keyword>
<dbReference type="SUPFAM" id="SSF52091">
    <property type="entry name" value="SpoIIaa-like"/>
    <property type="match status" value="1"/>
</dbReference>
<dbReference type="InterPro" id="IPR058548">
    <property type="entry name" value="MlaB-like_STAS"/>
</dbReference>
<organism evidence="5 6">
    <name type="scientific">Streptomyces uncialis</name>
    <dbReference type="NCBI Taxonomy" id="1048205"/>
    <lineage>
        <taxon>Bacteria</taxon>
        <taxon>Bacillati</taxon>
        <taxon>Actinomycetota</taxon>
        <taxon>Actinomycetes</taxon>
        <taxon>Kitasatosporales</taxon>
        <taxon>Streptomycetaceae</taxon>
        <taxon>Streptomyces</taxon>
    </lineage>
</organism>
<feature type="domain" description="STAS" evidence="4">
    <location>
        <begin position="30"/>
        <end position="125"/>
    </location>
</feature>
<comment type="similarity">
    <text evidence="1 2">Belongs to the anti-sigma-factor antagonist family.</text>
</comment>
<dbReference type="STRING" id="1048205.AB852_13885"/>
<evidence type="ECO:0000313" key="6">
    <source>
        <dbReference type="Proteomes" id="UP000186455"/>
    </source>
</evidence>
<dbReference type="PANTHER" id="PTHR33495:SF2">
    <property type="entry name" value="ANTI-SIGMA FACTOR ANTAGONIST TM_1081-RELATED"/>
    <property type="match status" value="1"/>
</dbReference>
<dbReference type="Gene3D" id="3.30.750.24">
    <property type="entry name" value="STAS domain"/>
    <property type="match status" value="1"/>
</dbReference>
<dbReference type="Proteomes" id="UP000186455">
    <property type="component" value="Unassembled WGS sequence"/>
</dbReference>
<dbReference type="CDD" id="cd07043">
    <property type="entry name" value="STAS_anti-anti-sigma_factors"/>
    <property type="match status" value="1"/>
</dbReference>
<evidence type="ECO:0000259" key="4">
    <source>
        <dbReference type="PROSITE" id="PS50801"/>
    </source>
</evidence>
<dbReference type="InterPro" id="IPR002645">
    <property type="entry name" value="STAS_dom"/>
</dbReference>
<evidence type="ECO:0000256" key="3">
    <source>
        <dbReference type="SAM" id="MobiDB-lite"/>
    </source>
</evidence>
<dbReference type="GO" id="GO:0043856">
    <property type="term" value="F:anti-sigma factor antagonist activity"/>
    <property type="evidence" value="ECO:0007669"/>
    <property type="project" value="InterPro"/>
</dbReference>
<dbReference type="AlphaFoldDB" id="A0A1Q4V7J4"/>
<dbReference type="PANTHER" id="PTHR33495">
    <property type="entry name" value="ANTI-SIGMA FACTOR ANTAGONIST TM_1081-RELATED-RELATED"/>
    <property type="match status" value="1"/>
</dbReference>
<reference evidence="5 6" key="1">
    <citation type="submission" date="2015-06" db="EMBL/GenBank/DDBJ databases">
        <title>Cloning and characterization of the uncialamcin biosynthetic gene cluster.</title>
        <authorList>
            <person name="Yan X."/>
            <person name="Huang T."/>
            <person name="Ge H."/>
            <person name="Shen B."/>
        </authorList>
    </citation>
    <scope>NUCLEOTIDE SEQUENCE [LARGE SCALE GENOMIC DNA]</scope>
    <source>
        <strain evidence="5 6">DCA2648</strain>
    </source>
</reference>